<dbReference type="PANTHER" id="PTHR42780:SF1">
    <property type="entry name" value="ISOLEUCINE--TRNA LIGASE, CYTOPLASMIC"/>
    <property type="match status" value="1"/>
</dbReference>
<comment type="caution">
    <text evidence="18">The sequence shown here is derived from an EMBL/GenBank/DDBJ whole genome shotgun (WGS) entry which is preliminary data.</text>
</comment>
<dbReference type="GO" id="GO:0004822">
    <property type="term" value="F:isoleucine-tRNA ligase activity"/>
    <property type="evidence" value="ECO:0007669"/>
    <property type="project" value="UniProtKB-UniRule"/>
</dbReference>
<dbReference type="Pfam" id="PF08264">
    <property type="entry name" value="Anticodon_1"/>
    <property type="match status" value="1"/>
</dbReference>
<evidence type="ECO:0000313" key="18">
    <source>
        <dbReference type="EMBL" id="OGY13565.1"/>
    </source>
</evidence>
<dbReference type="InterPro" id="IPR002301">
    <property type="entry name" value="Ile-tRNA-ligase"/>
</dbReference>
<evidence type="ECO:0000259" key="17">
    <source>
        <dbReference type="Pfam" id="PF08264"/>
    </source>
</evidence>
<dbReference type="FunFam" id="3.40.50.620:FF:000063">
    <property type="entry name" value="Isoleucine--tRNA ligase"/>
    <property type="match status" value="1"/>
</dbReference>
<protein>
    <recommendedName>
        <fullName evidence="15">Isoleucine--tRNA ligase</fullName>
        <ecNumber evidence="15">6.1.1.5</ecNumber>
    </recommendedName>
    <alternativeName>
        <fullName evidence="15">Isoleucyl-tRNA synthetase</fullName>
        <shortName evidence="15">IleRS</shortName>
    </alternativeName>
</protein>
<evidence type="ECO:0000256" key="8">
    <source>
        <dbReference type="ARBA" id="ARBA00022741"/>
    </source>
</evidence>
<dbReference type="GO" id="GO:0008270">
    <property type="term" value="F:zinc ion binding"/>
    <property type="evidence" value="ECO:0007669"/>
    <property type="project" value="UniProtKB-UniRule"/>
</dbReference>
<evidence type="ECO:0000256" key="5">
    <source>
        <dbReference type="ARBA" id="ARBA00022490"/>
    </source>
</evidence>
<dbReference type="PANTHER" id="PTHR42780">
    <property type="entry name" value="SOLEUCYL-TRNA SYNTHETASE"/>
    <property type="match status" value="1"/>
</dbReference>
<feature type="domain" description="Aminoacyl-tRNA synthetase class Ia" evidence="16">
    <location>
        <begin position="24"/>
        <end position="635"/>
    </location>
</feature>
<dbReference type="EC" id="6.1.1.5" evidence="15"/>
<dbReference type="Proteomes" id="UP000178659">
    <property type="component" value="Unassembled WGS sequence"/>
</dbReference>
<dbReference type="InterPro" id="IPR014729">
    <property type="entry name" value="Rossmann-like_a/b/a_fold"/>
</dbReference>
<gene>
    <name evidence="15" type="primary">ileS</name>
    <name evidence="18" type="ORF">A3A77_04220</name>
</gene>
<evidence type="ECO:0000256" key="10">
    <source>
        <dbReference type="ARBA" id="ARBA00022840"/>
    </source>
</evidence>
<dbReference type="SUPFAM" id="SSF50677">
    <property type="entry name" value="ValRS/IleRS/LeuRS editing domain"/>
    <property type="match status" value="1"/>
</dbReference>
<evidence type="ECO:0000256" key="1">
    <source>
        <dbReference type="ARBA" id="ARBA00001947"/>
    </source>
</evidence>
<dbReference type="InterPro" id="IPR013155">
    <property type="entry name" value="M/V/L/I-tRNA-synth_anticd-bd"/>
</dbReference>
<evidence type="ECO:0000256" key="3">
    <source>
        <dbReference type="ARBA" id="ARBA00007078"/>
    </source>
</evidence>
<dbReference type="CDD" id="cd00818">
    <property type="entry name" value="IleRS_core"/>
    <property type="match status" value="1"/>
</dbReference>
<feature type="short sequence motif" description="'HIGH' region" evidence="15">
    <location>
        <begin position="54"/>
        <end position="64"/>
    </location>
</feature>
<comment type="catalytic activity">
    <reaction evidence="14 15">
        <text>tRNA(Ile) + L-isoleucine + ATP = L-isoleucyl-tRNA(Ile) + AMP + diphosphate</text>
        <dbReference type="Rhea" id="RHEA:11060"/>
        <dbReference type="Rhea" id="RHEA-COMP:9666"/>
        <dbReference type="Rhea" id="RHEA-COMP:9695"/>
        <dbReference type="ChEBI" id="CHEBI:30616"/>
        <dbReference type="ChEBI" id="CHEBI:33019"/>
        <dbReference type="ChEBI" id="CHEBI:58045"/>
        <dbReference type="ChEBI" id="CHEBI:78442"/>
        <dbReference type="ChEBI" id="CHEBI:78528"/>
        <dbReference type="ChEBI" id="CHEBI:456215"/>
        <dbReference type="EC" id="6.1.1.5"/>
    </reaction>
</comment>
<dbReference type="InterPro" id="IPR009008">
    <property type="entry name" value="Val/Leu/Ile-tRNA-synth_edit"/>
</dbReference>
<feature type="domain" description="Methionyl/Valyl/Leucyl/Isoleucyl-tRNA synthetase anticodon-binding" evidence="17">
    <location>
        <begin position="689"/>
        <end position="834"/>
    </location>
</feature>
<sequence length="951" mass="110099">MSEKTKKFKLVDPRIEFPKLEEEILKYWRENKIFEKSCDMTKNGKNYVFYEGPPTANGKPGIHHVLARSFKDLFPRYHTMKGEYCLRRGGWDTHGLPVEIEVEKALGISGKKGIENIVPGDKKASISKFNQLCRESVFKYVEDWKVLTDRMGFWIDIDDAYVTLSKKYVESCWAILKDFFDKGLLEKDYKVVPYCPRCGTPLSSHELSLGYADAEDPSIYIKFKLLDEDAFFLVWTTTPWTLPANVALAVNPGATYVKAKVNNEVFILAKERLEVVGDVRVIREVRGEELVGKKYEPLYKFHDFGEKAYQIYPADFVSLTDGTGIVHTAVMYGADDFELGKKFGLPMHHLVNEEGMFTDEVEFWKGEFVKKTDPKVMEELESRNLLYKSETITHSYPFCWRCKTPLLYYAISSWFIRTTKEKEKILEENNKINWVPKHIKNGRMGKWLEGMVDWSLSRFRYWGTPLPAWQCKNNHVKVLGSFQELSELSGNKEVLGANFDPHRPHVDDITFKCPDCSEEMARVTDLIDVWFDSGSMPFSQWHYPFENQEKIDDKKQFPADFIAEGQDQTRGWFYTLLALSTLYKGQCSYKNVISHNLVLDKNGHKMSKSVGNVVNPMEVMHKYGADSVRFYFYSSVKIGLPYKFQEKDIEDISRQFFRILWNVYNFFVINAIADNWSPNKLVKSTSVLDKWINSRFSGGLGNITKSLDEYDPTEASRLVLILVQDLSLWYVRRSRDRIGPSASNGEDKEAAYSTLWNILVKLTRLLAPFAPFITEEIYRNLTGKESVHLSGWPEFEKDEYNAELELKMELSRKIVEKGHAARKDARIPVRQPLSGVKVKCNLEKLPDEILQLIKEELNVKSVDWKKDENVDEVALNLDTLITPELEEEGKARELARQIQEERKKLKTAREVEVSVVATWIPQNPELMKWLKQRANISSIRQGDAFEVLQGE</sequence>
<evidence type="ECO:0000256" key="2">
    <source>
        <dbReference type="ARBA" id="ARBA00004496"/>
    </source>
</evidence>
<dbReference type="NCBIfam" id="TIGR00392">
    <property type="entry name" value="ileS"/>
    <property type="match status" value="1"/>
</dbReference>
<evidence type="ECO:0000256" key="13">
    <source>
        <dbReference type="ARBA" id="ARBA00025217"/>
    </source>
</evidence>
<comment type="subunit">
    <text evidence="4 15">Monomer.</text>
</comment>
<dbReference type="InterPro" id="IPR002300">
    <property type="entry name" value="aa-tRNA-synth_Ia"/>
</dbReference>
<dbReference type="Pfam" id="PF00133">
    <property type="entry name" value="tRNA-synt_1"/>
    <property type="match status" value="1"/>
</dbReference>
<dbReference type="GO" id="GO:0005737">
    <property type="term" value="C:cytoplasm"/>
    <property type="evidence" value="ECO:0007669"/>
    <property type="project" value="UniProtKB-SubCell"/>
</dbReference>
<dbReference type="SUPFAM" id="SSF47323">
    <property type="entry name" value="Anticodon-binding domain of a subclass of class I aminoacyl-tRNA synthetases"/>
    <property type="match status" value="1"/>
</dbReference>
<dbReference type="EMBL" id="MHCC01000013">
    <property type="protein sequence ID" value="OGY13565.1"/>
    <property type="molecule type" value="Genomic_DNA"/>
</dbReference>
<dbReference type="CDD" id="cd07961">
    <property type="entry name" value="Anticodon_Ia_Ile_ABEc"/>
    <property type="match status" value="1"/>
</dbReference>
<dbReference type="Gene3D" id="3.40.50.620">
    <property type="entry name" value="HUPs"/>
    <property type="match status" value="2"/>
</dbReference>
<keyword evidence="7 15" id="KW-0479">Metal-binding</keyword>
<organism evidence="18 19">
    <name type="scientific">Candidatus Blackburnbacteria bacterium RIFCSPLOWO2_01_FULL_40_20</name>
    <dbReference type="NCBI Taxonomy" id="1797519"/>
    <lineage>
        <taxon>Bacteria</taxon>
        <taxon>Candidatus Blackburniibacteriota</taxon>
    </lineage>
</organism>
<proteinExistence type="inferred from homology"/>
<keyword evidence="11 15" id="KW-0648">Protein biosynthesis</keyword>
<reference evidence="18 19" key="1">
    <citation type="journal article" date="2016" name="Nat. Commun.">
        <title>Thousands of microbial genomes shed light on interconnected biogeochemical processes in an aquifer system.</title>
        <authorList>
            <person name="Anantharaman K."/>
            <person name="Brown C.T."/>
            <person name="Hug L.A."/>
            <person name="Sharon I."/>
            <person name="Castelle C.J."/>
            <person name="Probst A.J."/>
            <person name="Thomas B.C."/>
            <person name="Singh A."/>
            <person name="Wilkins M.J."/>
            <person name="Karaoz U."/>
            <person name="Brodie E.L."/>
            <person name="Williams K.H."/>
            <person name="Hubbard S.S."/>
            <person name="Banfield J.F."/>
        </authorList>
    </citation>
    <scope>NUCLEOTIDE SEQUENCE [LARGE SCALE GENOMIC DNA]</scope>
</reference>
<dbReference type="GO" id="GO:0002161">
    <property type="term" value="F:aminoacyl-tRNA deacylase activity"/>
    <property type="evidence" value="ECO:0007669"/>
    <property type="project" value="InterPro"/>
</dbReference>
<evidence type="ECO:0000313" key="19">
    <source>
        <dbReference type="Proteomes" id="UP000178659"/>
    </source>
</evidence>
<dbReference type="Gene3D" id="1.10.730.10">
    <property type="entry name" value="Isoleucyl-tRNA Synthetase, Domain 1"/>
    <property type="match status" value="1"/>
</dbReference>
<keyword evidence="8 15" id="KW-0547">Nucleotide-binding</keyword>
<comment type="subcellular location">
    <subcellularLocation>
        <location evidence="2 15">Cytoplasm</location>
    </subcellularLocation>
</comment>
<evidence type="ECO:0000256" key="12">
    <source>
        <dbReference type="ARBA" id="ARBA00023146"/>
    </source>
</evidence>
<dbReference type="HAMAP" id="MF_02003">
    <property type="entry name" value="Ile_tRNA_synth_type2"/>
    <property type="match status" value="1"/>
</dbReference>
<keyword evidence="10 15" id="KW-0067">ATP-binding</keyword>
<feature type="binding site" evidence="15">
    <location>
        <position position="608"/>
    </location>
    <ligand>
        <name>ATP</name>
        <dbReference type="ChEBI" id="CHEBI:30616"/>
    </ligand>
</feature>
<keyword evidence="6 15" id="KW-0436">Ligase</keyword>
<feature type="short sequence motif" description="'KMSKS' region" evidence="15">
    <location>
        <begin position="605"/>
        <end position="609"/>
    </location>
</feature>
<comment type="domain">
    <text evidence="15">IleRS has two distinct active sites: one for aminoacylation and one for editing. The misactivated valine is translocated from the active site to the editing site, which sterically excludes the correctly activated isoleucine. The single editing site contains two valyl binding pockets, one specific for each substrate (Val-AMP or Val-tRNA(Ile)).</text>
</comment>
<dbReference type="InterPro" id="IPR023586">
    <property type="entry name" value="Ile-tRNA-ligase_type2"/>
</dbReference>
<dbReference type="InterPro" id="IPR009080">
    <property type="entry name" value="tRNAsynth_Ia_anticodon-bd"/>
</dbReference>
<evidence type="ECO:0000256" key="4">
    <source>
        <dbReference type="ARBA" id="ARBA00011245"/>
    </source>
</evidence>
<dbReference type="GO" id="GO:0000049">
    <property type="term" value="F:tRNA binding"/>
    <property type="evidence" value="ECO:0007669"/>
    <property type="project" value="InterPro"/>
</dbReference>
<keyword evidence="9 15" id="KW-0862">Zinc</keyword>
<evidence type="ECO:0000256" key="15">
    <source>
        <dbReference type="HAMAP-Rule" id="MF_02003"/>
    </source>
</evidence>
<dbReference type="InterPro" id="IPR033709">
    <property type="entry name" value="Anticodon_Ile_ABEc"/>
</dbReference>
<dbReference type="FunFam" id="3.40.50.620:FF:000075">
    <property type="entry name" value="Isoleucine--tRNA ligase"/>
    <property type="match status" value="1"/>
</dbReference>
<comment type="similarity">
    <text evidence="3 15">Belongs to the class-I aminoacyl-tRNA synthetase family. IleS type 2 subfamily.</text>
</comment>
<evidence type="ECO:0000256" key="11">
    <source>
        <dbReference type="ARBA" id="ARBA00022917"/>
    </source>
</evidence>
<keyword evidence="5 15" id="KW-0963">Cytoplasm</keyword>
<dbReference type="GO" id="GO:0006428">
    <property type="term" value="P:isoleucyl-tRNA aminoacylation"/>
    <property type="evidence" value="ECO:0007669"/>
    <property type="project" value="UniProtKB-UniRule"/>
</dbReference>
<dbReference type="AlphaFoldDB" id="A0A1G1VDT8"/>
<name>A0A1G1VDT8_9BACT</name>
<comment type="function">
    <text evidence="13 15">Catalyzes the attachment of isoleucine to tRNA(Ile). As IleRS can inadvertently accommodate and process structurally similar amino acids such as valine, to avoid such errors it has two additional distinct tRNA(Ile)-dependent editing activities. One activity is designated as 'pretransfer' editing and involves the hydrolysis of activated Val-AMP. The other activity is designated 'posttransfer' editing and involves deacylation of mischarged Val-tRNA(Ile).</text>
</comment>
<comment type="cofactor">
    <cofactor evidence="1 15">
        <name>Zn(2+)</name>
        <dbReference type="ChEBI" id="CHEBI:29105"/>
    </cofactor>
</comment>
<evidence type="ECO:0000256" key="6">
    <source>
        <dbReference type="ARBA" id="ARBA00022598"/>
    </source>
</evidence>
<dbReference type="SUPFAM" id="SSF52374">
    <property type="entry name" value="Nucleotidylyl transferase"/>
    <property type="match status" value="1"/>
</dbReference>
<evidence type="ECO:0000256" key="7">
    <source>
        <dbReference type="ARBA" id="ARBA00022723"/>
    </source>
</evidence>
<evidence type="ECO:0000259" key="16">
    <source>
        <dbReference type="Pfam" id="PF00133"/>
    </source>
</evidence>
<evidence type="ECO:0000256" key="14">
    <source>
        <dbReference type="ARBA" id="ARBA00048359"/>
    </source>
</evidence>
<keyword evidence="12 15" id="KW-0030">Aminoacyl-tRNA synthetase</keyword>
<accession>A0A1G1VDT8</accession>
<dbReference type="PRINTS" id="PR00984">
    <property type="entry name" value="TRNASYNTHILE"/>
</dbReference>
<evidence type="ECO:0000256" key="9">
    <source>
        <dbReference type="ARBA" id="ARBA00022833"/>
    </source>
</evidence>
<dbReference type="GO" id="GO:0005524">
    <property type="term" value="F:ATP binding"/>
    <property type="evidence" value="ECO:0007669"/>
    <property type="project" value="UniProtKB-UniRule"/>
</dbReference>